<dbReference type="EMBL" id="JPGY02000001">
    <property type="protein sequence ID" value="KRU12626.1"/>
    <property type="molecule type" value="Genomic_DNA"/>
</dbReference>
<evidence type="ECO:0000313" key="1">
    <source>
        <dbReference type="EMBL" id="AJA51367.1"/>
    </source>
</evidence>
<protein>
    <recommendedName>
        <fullName evidence="5">Flagellar hook-length control protein FliK</fullName>
    </recommendedName>
</protein>
<gene>
    <name evidence="1" type="ORF">CLPA_c12790</name>
    <name evidence="2" type="ORF">CP6013_01874</name>
</gene>
<accession>A0A0H3J1T9</accession>
<reference evidence="1 4" key="1">
    <citation type="journal article" date="2015" name="Genome Announc.">
        <title>Complete Genome Sequence of the Nitrogen-Fixing and Solvent-Producing Clostridium pasteurianum DSM 525.</title>
        <authorList>
            <person name="Poehlein A."/>
            <person name="Grosse-Honebrink A."/>
            <person name="Zhang Y."/>
            <person name="Minton N.P."/>
            <person name="Daniel R."/>
        </authorList>
    </citation>
    <scope>NUCLEOTIDE SEQUENCE [LARGE SCALE GENOMIC DNA]</scope>
    <source>
        <strain evidence="1">DSM 525</strain>
        <strain evidence="4">DSM 525 / ATCC 6013</strain>
    </source>
</reference>
<dbReference type="PATRIC" id="fig|1262449.3.peg.2696"/>
<reference evidence="2 3" key="3">
    <citation type="journal article" name="Genome Announc.">
        <title>Improved Draft Genome Sequence of Clostridium pasteurianum Strain ATCC 6013 (DSM 525) Using a Hybrid Next-Generation Sequencing Approach.</title>
        <authorList>
            <person name="Pyne M.E."/>
            <person name="Utturkar S."/>
            <person name="Brown S.D."/>
            <person name="Moo-Young M."/>
            <person name="Chung D.A."/>
            <person name="Chou C.P."/>
        </authorList>
    </citation>
    <scope>NUCLEOTIDE SEQUENCE [LARGE SCALE GENOMIC DNA]</scope>
    <source>
        <strain evidence="2 3">ATCC 6013</strain>
    </source>
</reference>
<evidence type="ECO:0008006" key="5">
    <source>
        <dbReference type="Google" id="ProtNLM"/>
    </source>
</evidence>
<evidence type="ECO:0000313" key="4">
    <source>
        <dbReference type="Proteomes" id="UP000030905"/>
    </source>
</evidence>
<reference evidence="2" key="2">
    <citation type="submission" date="2015-10" db="EMBL/GenBank/DDBJ databases">
        <title>Improved Draft Genome Sequence of Clostridium pasteurianum Strain ATCC 6013 (DSM 525) Using a Hybrid Next-Generation Sequencing Approach.</title>
        <authorList>
            <person name="Pyne M.E."/>
            <person name="Utturkar S.M."/>
            <person name="Brown S.D."/>
            <person name="Moo-Young M."/>
            <person name="Chung D.A."/>
            <person name="Chou P.C."/>
        </authorList>
    </citation>
    <scope>NUCLEOTIDE SEQUENCE</scope>
    <source>
        <strain evidence="2">ATCC 6013</strain>
    </source>
</reference>
<sequence>MAGISNINNPMQYGTGKLVRKLSFEIGEIFSARIVDENVGKNEVVLKLTNGWKFSAKLVSSINYNTNVLNKFIVDGYEDGKIKIKMFSSDKGNSENVINSQEGILKNYINNTYTKEDYNILKSLMDHNIPLTKENILNVKSLMKFKDSIIENPDKADEFILHYMKNNNIDVNSVRGKEVKKLLEKLFTQLKNISQEEIAFFMENGIGVDGDNIESFNKIFKQNSEVYKLLENIKEEIYNPNIFDDSTNSLKRQAGENILTKSLNSSVDHKEIDNKLSENNLNKVIISEINSKIDEMKNIIRNMISSDNLNKESLDKILSTLGKSINDIKVFNDISQAYYYLDIPLNFKNSEYNFKLILKDDRKSGKKVDSKDVKFIASVKTVNMGTIDAFITVNNKNLNIDIKSEEKWTRILEVSKNRLLNKIEQMGYAVNVYVKPKENEVNILNSRSFFNNEYIYNLDKRV</sequence>
<name>A0A0H3J1T9_CLOPA</name>
<dbReference type="Proteomes" id="UP000028042">
    <property type="component" value="Unassembled WGS sequence"/>
</dbReference>
<dbReference type="eggNOG" id="ENOG5033KQV">
    <property type="taxonomic scope" value="Bacteria"/>
</dbReference>
<dbReference type="GeneID" id="93073460"/>
<dbReference type="EMBL" id="CP009268">
    <property type="protein sequence ID" value="AJA51367.1"/>
    <property type="molecule type" value="Genomic_DNA"/>
</dbReference>
<dbReference type="Proteomes" id="UP000030905">
    <property type="component" value="Chromosome"/>
</dbReference>
<evidence type="ECO:0000313" key="2">
    <source>
        <dbReference type="EMBL" id="KRU12626.1"/>
    </source>
</evidence>
<dbReference type="AlphaFoldDB" id="A0A0H3J1T9"/>
<evidence type="ECO:0000313" key="3">
    <source>
        <dbReference type="Proteomes" id="UP000028042"/>
    </source>
</evidence>
<organism evidence="1 4">
    <name type="scientific">Clostridium pasteurianum DSM 525 = ATCC 6013</name>
    <dbReference type="NCBI Taxonomy" id="1262449"/>
    <lineage>
        <taxon>Bacteria</taxon>
        <taxon>Bacillati</taxon>
        <taxon>Bacillota</taxon>
        <taxon>Clostridia</taxon>
        <taxon>Eubacteriales</taxon>
        <taxon>Clostridiaceae</taxon>
        <taxon>Clostridium</taxon>
    </lineage>
</organism>
<proteinExistence type="predicted"/>
<dbReference type="KEGG" id="cpat:CLPA_c12790"/>
<keyword evidence="4" id="KW-1185">Reference proteome</keyword>
<dbReference type="RefSeq" id="WP_003446162.1">
    <property type="nucleotide sequence ID" value="NZ_ANZB01000009.1"/>
</dbReference>
<dbReference type="KEGG" id="cpae:CPAST_c12790"/>